<reference evidence="3" key="1">
    <citation type="submission" date="2022-08" db="EMBL/GenBank/DDBJ databases">
        <authorList>
            <consortium name="DOE Joint Genome Institute"/>
            <person name="Min B."/>
            <person name="Riley R."/>
            <person name="Sierra-Patev S."/>
            <person name="Naranjo-Ortiz M."/>
            <person name="Looney B."/>
            <person name="Konkel Z."/>
            <person name="Slot J.C."/>
            <person name="Sakamoto Y."/>
            <person name="Steenwyk J.L."/>
            <person name="Rokas A."/>
            <person name="Carro J."/>
            <person name="Camarero S."/>
            <person name="Ferreira P."/>
            <person name="Molpeceres G."/>
            <person name="Ruiz-Duenas F.J."/>
            <person name="Serrano A."/>
            <person name="Henrissat B."/>
            <person name="Drula E."/>
            <person name="Hughes K.W."/>
            <person name="Mata J.L."/>
            <person name="Ishikawa N.K."/>
            <person name="Vargas-Isla R."/>
            <person name="Ushijima S."/>
            <person name="Smith C.A."/>
            <person name="Ahrendt S."/>
            <person name="Andreopoulos W."/>
            <person name="He G."/>
            <person name="Labutti K."/>
            <person name="Lipzen A."/>
            <person name="Ng V."/>
            <person name="Sandor L."/>
            <person name="Barry K."/>
            <person name="Martinez A.T."/>
            <person name="Xiao Y."/>
            <person name="Gibbons J.G."/>
            <person name="Terashima K."/>
            <person name="Hibbett D.S."/>
            <person name="Grigoriev I.V."/>
        </authorList>
    </citation>
    <scope>NUCLEOTIDE SEQUENCE</scope>
    <source>
        <strain evidence="3">TFB9207</strain>
    </source>
</reference>
<dbReference type="AlphaFoldDB" id="A0AA38NZL4"/>
<evidence type="ECO:0000313" key="4">
    <source>
        <dbReference type="Proteomes" id="UP001163846"/>
    </source>
</evidence>
<accession>A0AA38NZL4</accession>
<protein>
    <submittedName>
        <fullName evidence="3">Uncharacterized protein</fullName>
    </submittedName>
</protein>
<dbReference type="Proteomes" id="UP001163846">
    <property type="component" value="Unassembled WGS sequence"/>
</dbReference>
<feature type="compositionally biased region" description="Polar residues" evidence="1">
    <location>
        <begin position="416"/>
        <end position="429"/>
    </location>
</feature>
<feature type="transmembrane region" description="Helical" evidence="2">
    <location>
        <begin position="274"/>
        <end position="297"/>
    </location>
</feature>
<feature type="transmembrane region" description="Helical" evidence="2">
    <location>
        <begin position="227"/>
        <end position="253"/>
    </location>
</feature>
<feature type="region of interest" description="Disordered" evidence="1">
    <location>
        <begin position="397"/>
        <end position="430"/>
    </location>
</feature>
<evidence type="ECO:0000256" key="1">
    <source>
        <dbReference type="SAM" id="MobiDB-lite"/>
    </source>
</evidence>
<organism evidence="3 4">
    <name type="scientific">Lentinula raphanica</name>
    <dbReference type="NCBI Taxonomy" id="153919"/>
    <lineage>
        <taxon>Eukaryota</taxon>
        <taxon>Fungi</taxon>
        <taxon>Dikarya</taxon>
        <taxon>Basidiomycota</taxon>
        <taxon>Agaricomycotina</taxon>
        <taxon>Agaricomycetes</taxon>
        <taxon>Agaricomycetidae</taxon>
        <taxon>Agaricales</taxon>
        <taxon>Marasmiineae</taxon>
        <taxon>Omphalotaceae</taxon>
        <taxon>Lentinula</taxon>
    </lineage>
</organism>
<dbReference type="EMBL" id="MU806670">
    <property type="protein sequence ID" value="KAJ3833570.1"/>
    <property type="molecule type" value="Genomic_DNA"/>
</dbReference>
<keyword evidence="2" id="KW-1133">Transmembrane helix</keyword>
<feature type="transmembrane region" description="Helical" evidence="2">
    <location>
        <begin position="70"/>
        <end position="92"/>
    </location>
</feature>
<proteinExistence type="predicted"/>
<evidence type="ECO:0000256" key="2">
    <source>
        <dbReference type="SAM" id="Phobius"/>
    </source>
</evidence>
<keyword evidence="2" id="KW-0472">Membrane</keyword>
<feature type="transmembrane region" description="Helical" evidence="2">
    <location>
        <begin position="112"/>
        <end position="133"/>
    </location>
</feature>
<keyword evidence="2" id="KW-0812">Transmembrane</keyword>
<keyword evidence="4" id="KW-1185">Reference proteome</keyword>
<comment type="caution">
    <text evidence="3">The sequence shown here is derived from an EMBL/GenBank/DDBJ whole genome shotgun (WGS) entry which is preliminary data.</text>
</comment>
<name>A0AA38NZL4_9AGAR</name>
<evidence type="ECO:0000313" key="3">
    <source>
        <dbReference type="EMBL" id="KAJ3833570.1"/>
    </source>
</evidence>
<feature type="transmembrane region" description="Helical" evidence="2">
    <location>
        <begin position="182"/>
        <end position="207"/>
    </location>
</feature>
<gene>
    <name evidence="3" type="ORF">F5878DRAFT_401743</name>
</gene>
<sequence>MGTCRFSSRPTTSPSPQFRVLPVFRNPNLDQIESFGLDLEGYTSPFSFFSSRLFSSKQPFMGVSVVQGQFISLFCETCFYGMYSVLFMALLVNYRQRPTFSRAVKSIRAVTIFQYAMVTVHISLAFFQNYLAFTVYDNAEAEFNKLGSAPYTLAQLAIEWTNCACADSILIWRVWMLWNQKFYVVILPIILVIISTTSGYLVLWSMHSVDSSASSDFGDLFGPAVERWAILLAVCIILTNIICTGMIAGRIWWHNREMQKALGVEDMPHKYRKIFYGILESGALYLLAWIVAVLLYLINTSAIIPMLDIISQLSGIVPALIVIIVSRSLDAATHHEEALTTMNYRRSSRMQIGTDYTVDRELPRSSPTISHEMLPVHLTNSYEPGSPASEKRMTFAENASLEKTKRPTTRTTQTTVSEASSKTIGTSGSEVVEVVV</sequence>
<feature type="transmembrane region" description="Helical" evidence="2">
    <location>
        <begin position="303"/>
        <end position="325"/>
    </location>
</feature>